<feature type="region of interest" description="Involved in Mg(2+) ion dislocation from EF-Tu" evidence="5">
    <location>
        <begin position="79"/>
        <end position="82"/>
    </location>
</feature>
<dbReference type="EMBL" id="MGJP01000009">
    <property type="protein sequence ID" value="OGN10367.1"/>
    <property type="molecule type" value="Genomic_DNA"/>
</dbReference>
<comment type="subcellular location">
    <subcellularLocation>
        <location evidence="5">Cytoplasm</location>
    </subcellularLocation>
</comment>
<protein>
    <recommendedName>
        <fullName evidence="2 5">Elongation factor Ts</fullName>
        <shortName evidence="5">EF-Ts</shortName>
    </recommendedName>
</protein>
<organism evidence="7 8">
    <name type="scientific">Candidatus Yanofskybacteria bacterium RIFCSPHIGHO2_02_FULL_41_11</name>
    <dbReference type="NCBI Taxonomy" id="1802675"/>
    <lineage>
        <taxon>Bacteria</taxon>
        <taxon>Candidatus Yanofskyibacteriota</taxon>
    </lineage>
</organism>
<evidence type="ECO:0000259" key="6">
    <source>
        <dbReference type="Pfam" id="PF00889"/>
    </source>
</evidence>
<dbReference type="PANTHER" id="PTHR11741:SF0">
    <property type="entry name" value="ELONGATION FACTOR TS, MITOCHONDRIAL"/>
    <property type="match status" value="1"/>
</dbReference>
<keyword evidence="5" id="KW-0963">Cytoplasm</keyword>
<name>A0A1F8FB59_9BACT</name>
<keyword evidence="3 5" id="KW-0251">Elongation factor</keyword>
<comment type="caution">
    <text evidence="7">The sequence shown here is derived from an EMBL/GenBank/DDBJ whole genome shotgun (WGS) entry which is preliminary data.</text>
</comment>
<evidence type="ECO:0000256" key="2">
    <source>
        <dbReference type="ARBA" id="ARBA00016956"/>
    </source>
</evidence>
<dbReference type="GO" id="GO:0005737">
    <property type="term" value="C:cytoplasm"/>
    <property type="evidence" value="ECO:0007669"/>
    <property type="project" value="UniProtKB-SubCell"/>
</dbReference>
<dbReference type="InterPro" id="IPR014039">
    <property type="entry name" value="Transl_elong_EFTs/EF1B_dimer"/>
</dbReference>
<gene>
    <name evidence="5" type="primary">tsf</name>
    <name evidence="7" type="ORF">A3J46_01805</name>
</gene>
<dbReference type="Gene3D" id="1.10.8.10">
    <property type="entry name" value="DNA helicase RuvA subunit, C-terminal domain"/>
    <property type="match status" value="1"/>
</dbReference>
<proteinExistence type="inferred from homology"/>
<comment type="function">
    <text evidence="5">Associates with the EF-Tu.GDP complex and induces the exchange of GDP to GTP. It remains bound to the aminoacyl-tRNA.EF-Tu.GTP complex up to the GTP hydrolysis stage on the ribosome.</text>
</comment>
<reference evidence="7 8" key="1">
    <citation type="journal article" date="2016" name="Nat. Commun.">
        <title>Thousands of microbial genomes shed light on interconnected biogeochemical processes in an aquifer system.</title>
        <authorList>
            <person name="Anantharaman K."/>
            <person name="Brown C.T."/>
            <person name="Hug L.A."/>
            <person name="Sharon I."/>
            <person name="Castelle C.J."/>
            <person name="Probst A.J."/>
            <person name="Thomas B.C."/>
            <person name="Singh A."/>
            <person name="Wilkins M.J."/>
            <person name="Karaoz U."/>
            <person name="Brodie E.L."/>
            <person name="Williams K.H."/>
            <person name="Hubbard S.S."/>
            <person name="Banfield J.F."/>
        </authorList>
    </citation>
    <scope>NUCLEOTIDE SEQUENCE [LARGE SCALE GENOMIC DNA]</scope>
</reference>
<evidence type="ECO:0000256" key="4">
    <source>
        <dbReference type="ARBA" id="ARBA00022917"/>
    </source>
</evidence>
<dbReference type="InterPro" id="IPR009060">
    <property type="entry name" value="UBA-like_sf"/>
</dbReference>
<dbReference type="SUPFAM" id="SSF46934">
    <property type="entry name" value="UBA-like"/>
    <property type="match status" value="1"/>
</dbReference>
<evidence type="ECO:0000256" key="1">
    <source>
        <dbReference type="ARBA" id="ARBA00005532"/>
    </source>
</evidence>
<feature type="domain" description="Translation elongation factor EFTs/EF1B dimerisation" evidence="6">
    <location>
        <begin position="70"/>
        <end position="147"/>
    </location>
</feature>
<dbReference type="HAMAP" id="MF_00050">
    <property type="entry name" value="EF_Ts"/>
    <property type="match status" value="1"/>
</dbReference>
<dbReference type="GO" id="GO:0003746">
    <property type="term" value="F:translation elongation factor activity"/>
    <property type="evidence" value="ECO:0007669"/>
    <property type="project" value="UniProtKB-UniRule"/>
</dbReference>
<sequence>MNSENIKKIRDLTGLSFNEIRKALEEAADDVQKALENLKAKGAMIADKKSSRQLKDGIVDAYIHSTRKVGCILELLCETDFVARNEEFRGLAHELAMHITAMKPQNVDDLLGQDYVKDPSRTVKDFINQHVAKLGENIQVGRFEIFEI</sequence>
<keyword evidence="4 5" id="KW-0648">Protein biosynthesis</keyword>
<evidence type="ECO:0000313" key="8">
    <source>
        <dbReference type="Proteomes" id="UP000177167"/>
    </source>
</evidence>
<dbReference type="Pfam" id="PF00889">
    <property type="entry name" value="EF_TS"/>
    <property type="match status" value="1"/>
</dbReference>
<evidence type="ECO:0000313" key="7">
    <source>
        <dbReference type="EMBL" id="OGN10367.1"/>
    </source>
</evidence>
<accession>A0A1F8FB59</accession>
<dbReference type="Gene3D" id="3.30.479.20">
    <property type="entry name" value="Elongation factor Ts, dimerisation domain"/>
    <property type="match status" value="1"/>
</dbReference>
<comment type="similarity">
    <text evidence="1 5">Belongs to the EF-Ts family.</text>
</comment>
<dbReference type="Proteomes" id="UP000177167">
    <property type="component" value="Unassembled WGS sequence"/>
</dbReference>
<dbReference type="InterPro" id="IPR001816">
    <property type="entry name" value="Transl_elong_EFTs/EF1B"/>
</dbReference>
<evidence type="ECO:0000256" key="5">
    <source>
        <dbReference type="HAMAP-Rule" id="MF_00050"/>
    </source>
</evidence>
<dbReference type="InterPro" id="IPR036402">
    <property type="entry name" value="EF-Ts_dimer_sf"/>
</dbReference>
<dbReference type="PANTHER" id="PTHR11741">
    <property type="entry name" value="ELONGATION FACTOR TS"/>
    <property type="match status" value="1"/>
</dbReference>
<dbReference type="NCBIfam" id="TIGR00116">
    <property type="entry name" value="tsf"/>
    <property type="match status" value="1"/>
</dbReference>
<evidence type="ECO:0000256" key="3">
    <source>
        <dbReference type="ARBA" id="ARBA00022768"/>
    </source>
</evidence>
<dbReference type="SUPFAM" id="SSF54713">
    <property type="entry name" value="Elongation factor Ts (EF-Ts), dimerisation domain"/>
    <property type="match status" value="1"/>
</dbReference>
<dbReference type="AlphaFoldDB" id="A0A1F8FB59"/>